<dbReference type="GeneID" id="54279172"/>
<dbReference type="EMBL" id="ML978069">
    <property type="protein sequence ID" value="KAF2016232.1"/>
    <property type="molecule type" value="Genomic_DNA"/>
</dbReference>
<proteinExistence type="predicted"/>
<name>A0A6A5XSR2_9PLEO</name>
<accession>A0A6A5XSR2</accession>
<organism evidence="2 3">
    <name type="scientific">Aaosphaeria arxii CBS 175.79</name>
    <dbReference type="NCBI Taxonomy" id="1450172"/>
    <lineage>
        <taxon>Eukaryota</taxon>
        <taxon>Fungi</taxon>
        <taxon>Dikarya</taxon>
        <taxon>Ascomycota</taxon>
        <taxon>Pezizomycotina</taxon>
        <taxon>Dothideomycetes</taxon>
        <taxon>Pleosporomycetidae</taxon>
        <taxon>Pleosporales</taxon>
        <taxon>Pleosporales incertae sedis</taxon>
        <taxon>Aaosphaeria</taxon>
    </lineage>
</organism>
<dbReference type="AlphaFoldDB" id="A0A6A5XSR2"/>
<evidence type="ECO:0000313" key="3">
    <source>
        <dbReference type="Proteomes" id="UP000799778"/>
    </source>
</evidence>
<sequence>MTTASSTMEDPPPVRWDRAKWITVFSSHSPTIREITECLGLSRAPSTSTTNRGIPKFDAPESKKISSEVQRLSKDLPKDRDALLDFAADPHSLDNELNELLSTLGPAIWGRHADRNRLLVPPDPTKKTYYKDLYYEDPEDRAILQIHLHRWVIIKACYYIRNMKLKRTSAADEYEIVADIDVDSPGHHRLLSPSQTPRSGTPVYAESDYGTTNPANPLKRKSDTYRSYSDGEDNTGFENSSTFKRRPYDSATMPIQRHSPRKPIPSARLSSENIPPSLSPTNHFQPHIKPDNPNPDVGRLLSPLSNSALNGTSRPPNPPPAAFTSANINAPATNFPPANRQSPSITPPGHHSHPLIAPAVQPVSAPSHYSSPYSTPIAPLPPIVPNPSEPRPLEGARPPIAPSSLRDSNRNSSSSIHTPGHTPPGLHASTTSTKLPSLLAPALGPASGPTSGPPSTHTPFHVHGIAPLSHARAPSHTPPSTSTHPTLPVNGAVRGPPSLPPSGTIAHPPPPALAQAPVPALAPAPAPAPPMNGYVVPPIQHGSTSSRLPSVKDTTLLQCELLGLLMRYFFPRNGPPCEEGELLYNLEYVWAQNEPVFARVMGTLFEYQRRVFFAWVDERRKISQLQNAMSGHPILHASEMVDRLLAMNDLRVMRLKWKAMKSHDGNNTLSPEDILCKTLATMTKTEGTEHLFKDGLDRVNESIFGFLKSEDMKISMHLKQQAE</sequence>
<feature type="compositionally biased region" description="Low complexity" evidence="1">
    <location>
        <begin position="403"/>
        <end position="415"/>
    </location>
</feature>
<dbReference type="Proteomes" id="UP000799778">
    <property type="component" value="Unassembled WGS sequence"/>
</dbReference>
<gene>
    <name evidence="2" type="ORF">BU24DRAFT_197119</name>
</gene>
<keyword evidence="3" id="KW-1185">Reference proteome</keyword>
<feature type="compositionally biased region" description="Low complexity" evidence="1">
    <location>
        <begin position="474"/>
        <end position="486"/>
    </location>
</feature>
<feature type="compositionally biased region" description="Polar residues" evidence="1">
    <location>
        <begin position="303"/>
        <end position="314"/>
    </location>
</feature>
<feature type="region of interest" description="Disordered" evidence="1">
    <location>
        <begin position="380"/>
        <end position="521"/>
    </location>
</feature>
<reference evidence="2" key="1">
    <citation type="journal article" date="2020" name="Stud. Mycol.">
        <title>101 Dothideomycetes genomes: a test case for predicting lifestyles and emergence of pathogens.</title>
        <authorList>
            <person name="Haridas S."/>
            <person name="Albert R."/>
            <person name="Binder M."/>
            <person name="Bloem J."/>
            <person name="Labutti K."/>
            <person name="Salamov A."/>
            <person name="Andreopoulos B."/>
            <person name="Baker S."/>
            <person name="Barry K."/>
            <person name="Bills G."/>
            <person name="Bluhm B."/>
            <person name="Cannon C."/>
            <person name="Castanera R."/>
            <person name="Culley D."/>
            <person name="Daum C."/>
            <person name="Ezra D."/>
            <person name="Gonzalez J."/>
            <person name="Henrissat B."/>
            <person name="Kuo A."/>
            <person name="Liang C."/>
            <person name="Lipzen A."/>
            <person name="Lutzoni F."/>
            <person name="Magnuson J."/>
            <person name="Mondo S."/>
            <person name="Nolan M."/>
            <person name="Ohm R."/>
            <person name="Pangilinan J."/>
            <person name="Park H.-J."/>
            <person name="Ramirez L."/>
            <person name="Alfaro M."/>
            <person name="Sun H."/>
            <person name="Tritt A."/>
            <person name="Yoshinaga Y."/>
            <person name="Zwiers L.-H."/>
            <person name="Turgeon B."/>
            <person name="Goodwin S."/>
            <person name="Spatafora J."/>
            <person name="Crous P."/>
            <person name="Grigoriev I."/>
        </authorList>
    </citation>
    <scope>NUCLEOTIDE SEQUENCE</scope>
    <source>
        <strain evidence="2">CBS 175.79</strain>
    </source>
</reference>
<dbReference type="OrthoDB" id="3796606at2759"/>
<evidence type="ECO:0000313" key="2">
    <source>
        <dbReference type="EMBL" id="KAF2016232.1"/>
    </source>
</evidence>
<feature type="region of interest" description="Disordered" evidence="1">
    <location>
        <begin position="185"/>
        <end position="356"/>
    </location>
</feature>
<dbReference type="RefSeq" id="XP_033384571.1">
    <property type="nucleotide sequence ID" value="XM_033521775.1"/>
</dbReference>
<feature type="compositionally biased region" description="Low complexity" evidence="1">
    <location>
        <begin position="435"/>
        <end position="459"/>
    </location>
</feature>
<evidence type="ECO:0000256" key="1">
    <source>
        <dbReference type="SAM" id="MobiDB-lite"/>
    </source>
</evidence>
<feature type="compositionally biased region" description="Polar residues" evidence="1">
    <location>
        <begin position="268"/>
        <end position="284"/>
    </location>
</feature>
<feature type="compositionally biased region" description="Pro residues" evidence="1">
    <location>
        <begin position="380"/>
        <end position="390"/>
    </location>
</feature>
<protein>
    <submittedName>
        <fullName evidence="2">Uncharacterized protein</fullName>
    </submittedName>
</protein>